<gene>
    <name evidence="7" type="ORF">C5Y96_07260</name>
</gene>
<dbReference type="Pfam" id="PF13431">
    <property type="entry name" value="TPR_17"/>
    <property type="match status" value="1"/>
</dbReference>
<dbReference type="AlphaFoldDB" id="A0A2S8FXR9"/>
<name>A0A2S8FXR9_9BACT</name>
<feature type="region of interest" description="Disordered" evidence="4">
    <location>
        <begin position="533"/>
        <end position="586"/>
    </location>
</feature>
<feature type="repeat" description="TPR" evidence="3">
    <location>
        <begin position="296"/>
        <end position="329"/>
    </location>
</feature>
<dbReference type="GO" id="GO:0009279">
    <property type="term" value="C:cell outer membrane"/>
    <property type="evidence" value="ECO:0007669"/>
    <property type="project" value="TreeGrafter"/>
</dbReference>
<feature type="compositionally biased region" description="Low complexity" evidence="4">
    <location>
        <begin position="576"/>
        <end position="586"/>
    </location>
</feature>
<feature type="compositionally biased region" description="Basic and acidic residues" evidence="4">
    <location>
        <begin position="553"/>
        <end position="575"/>
    </location>
</feature>
<evidence type="ECO:0000256" key="2">
    <source>
        <dbReference type="ARBA" id="ARBA00022803"/>
    </source>
</evidence>
<evidence type="ECO:0000313" key="8">
    <source>
        <dbReference type="Proteomes" id="UP000240009"/>
    </source>
</evidence>
<dbReference type="InterPro" id="IPR011990">
    <property type="entry name" value="TPR-like_helical_dom_sf"/>
</dbReference>
<keyword evidence="2 3" id="KW-0802">TPR repeat</keyword>
<dbReference type="PROSITE" id="PS50005">
    <property type="entry name" value="TPR"/>
    <property type="match status" value="3"/>
</dbReference>
<dbReference type="InterPro" id="IPR019734">
    <property type="entry name" value="TPR_rpt"/>
</dbReference>
<organism evidence="7 8">
    <name type="scientific">Blastopirellula marina</name>
    <dbReference type="NCBI Taxonomy" id="124"/>
    <lineage>
        <taxon>Bacteria</taxon>
        <taxon>Pseudomonadati</taxon>
        <taxon>Planctomycetota</taxon>
        <taxon>Planctomycetia</taxon>
        <taxon>Pirellulales</taxon>
        <taxon>Pirellulaceae</taxon>
        <taxon>Blastopirellula</taxon>
    </lineage>
</organism>
<feature type="signal peptide" evidence="5">
    <location>
        <begin position="1"/>
        <end position="24"/>
    </location>
</feature>
<dbReference type="InterPro" id="IPR056834">
    <property type="entry name" value="ARM_TT21_C"/>
</dbReference>
<dbReference type="RefSeq" id="WP_105351447.1">
    <property type="nucleotide sequence ID" value="NZ_PUIA01000017.1"/>
</dbReference>
<dbReference type="Pfam" id="PF13374">
    <property type="entry name" value="TPR_10"/>
    <property type="match status" value="1"/>
</dbReference>
<dbReference type="SUPFAM" id="SSF48452">
    <property type="entry name" value="TPR-like"/>
    <property type="match status" value="1"/>
</dbReference>
<dbReference type="GO" id="GO:0046813">
    <property type="term" value="P:receptor-mediated virion attachment to host cell"/>
    <property type="evidence" value="ECO:0007669"/>
    <property type="project" value="TreeGrafter"/>
</dbReference>
<comment type="caution">
    <text evidence="7">The sequence shown here is derived from an EMBL/GenBank/DDBJ whole genome shotgun (WGS) entry which is preliminary data.</text>
</comment>
<dbReference type="Gene3D" id="1.25.40.10">
    <property type="entry name" value="Tetratricopeptide repeat domain"/>
    <property type="match status" value="3"/>
</dbReference>
<keyword evidence="1" id="KW-0677">Repeat</keyword>
<evidence type="ECO:0000313" key="7">
    <source>
        <dbReference type="EMBL" id="PQO36953.1"/>
    </source>
</evidence>
<protein>
    <recommendedName>
        <fullName evidence="6">Tetratricopeptide repeat protein 21A/21B C-terminal ARM domain-containing protein</fullName>
    </recommendedName>
</protein>
<accession>A0A2S8FXR9</accession>
<reference evidence="7 8" key="1">
    <citation type="submission" date="2018-02" db="EMBL/GenBank/DDBJ databases">
        <title>Comparative genomes isolates from brazilian mangrove.</title>
        <authorList>
            <person name="Araujo J.E."/>
            <person name="Taketani R.G."/>
            <person name="Silva M.C.P."/>
            <person name="Loureco M.V."/>
            <person name="Andreote F.D."/>
        </authorList>
    </citation>
    <scope>NUCLEOTIDE SEQUENCE [LARGE SCALE GENOMIC DNA]</scope>
    <source>
        <strain evidence="7 8">HEX-2 MGV</strain>
    </source>
</reference>
<dbReference type="PANTHER" id="PTHR44858">
    <property type="entry name" value="TETRATRICOPEPTIDE REPEAT PROTEIN 6"/>
    <property type="match status" value="1"/>
</dbReference>
<dbReference type="PANTHER" id="PTHR44858:SF1">
    <property type="entry name" value="UDP-N-ACETYLGLUCOSAMINE--PEPTIDE N-ACETYLGLUCOSAMINYLTRANSFERASE SPINDLY-RELATED"/>
    <property type="match status" value="1"/>
</dbReference>
<keyword evidence="5" id="KW-0732">Signal</keyword>
<feature type="repeat" description="TPR" evidence="3">
    <location>
        <begin position="228"/>
        <end position="261"/>
    </location>
</feature>
<dbReference type="SMART" id="SM00028">
    <property type="entry name" value="TPR"/>
    <property type="match status" value="8"/>
</dbReference>
<sequence length="586" mass="64369">MVGRFSLFVVATLLCGFLTLPLSAEDYAGQADLDKAVDLKLDAEGMDDLAQVAELCESALDKGLHEEDQVFAKQLLTSVRYQRAEAMGKGIFEEAQQRKDWKDLRGKAVAEVNKGLKYDDSVGMLHFLKARLLLLPDGDRDEAKKSINKAIELLKGTGEPLSKALVVSLVFAEGPDAQIDVLTKAIEAHPNNADAYRLRGLMYLEQEKFQEALADLKVVTEQLAPGDLTSLQAYARAFARLGEFDEAIKAVDQIIQANPNSPIGYLLRAQFKTMAGNLNAAIEDLDQVLVLAPRSVPALLMRASLYVERQDYKSALQDVERALAADTGNMQALLMRATLYAQEGKFAEAIRDLEALQIRNSDNATIALQLATLYQADKRPRKAVEVYDQVLKIEPDNIIALRGKGDALLSYGKHAEAVETYLAALKIQDDEEGGILNNLAWVLATSTKDNVRDGEKALQYAVKACEATDYSQAHILSTLAAAHAEKGEFEEARKWSKKAVEVAGGDEAAAEIRDHLKMELDAYDANEAWREIQNTKEGGKTDTIAGPASKVAEQLKDADKEKSDDQKKKDDKPEMMEPAPDMDPVS</sequence>
<evidence type="ECO:0000256" key="4">
    <source>
        <dbReference type="SAM" id="MobiDB-lite"/>
    </source>
</evidence>
<proteinExistence type="predicted"/>
<dbReference type="EMBL" id="PUIA01000017">
    <property type="protein sequence ID" value="PQO36953.1"/>
    <property type="molecule type" value="Genomic_DNA"/>
</dbReference>
<dbReference type="Proteomes" id="UP000240009">
    <property type="component" value="Unassembled WGS sequence"/>
</dbReference>
<feature type="domain" description="Tetratricopeptide repeat protein 21A/21B C-terminal ARM" evidence="6">
    <location>
        <begin position="230"/>
        <end position="396"/>
    </location>
</feature>
<evidence type="ECO:0000259" key="6">
    <source>
        <dbReference type="Pfam" id="PF25063"/>
    </source>
</evidence>
<feature type="chain" id="PRO_5015702355" description="Tetratricopeptide repeat protein 21A/21B C-terminal ARM domain-containing protein" evidence="5">
    <location>
        <begin position="25"/>
        <end position="586"/>
    </location>
</feature>
<evidence type="ECO:0000256" key="3">
    <source>
        <dbReference type="PROSITE-ProRule" id="PRU00339"/>
    </source>
</evidence>
<evidence type="ECO:0000256" key="1">
    <source>
        <dbReference type="ARBA" id="ARBA00022737"/>
    </source>
</evidence>
<evidence type="ECO:0000256" key="5">
    <source>
        <dbReference type="SAM" id="SignalP"/>
    </source>
</evidence>
<dbReference type="InterPro" id="IPR050498">
    <property type="entry name" value="Ycf3"/>
</dbReference>
<dbReference type="Pfam" id="PF25063">
    <property type="entry name" value="ARM_TT21_C"/>
    <property type="match status" value="1"/>
</dbReference>
<feature type="repeat" description="TPR" evidence="3">
    <location>
        <begin position="364"/>
        <end position="397"/>
    </location>
</feature>
<dbReference type="OrthoDB" id="250076at2"/>